<evidence type="ECO:0000256" key="2">
    <source>
        <dbReference type="ARBA" id="ARBA00023125"/>
    </source>
</evidence>
<evidence type="ECO:0000313" key="6">
    <source>
        <dbReference type="Proteomes" id="UP000244069"/>
    </source>
</evidence>
<dbReference type="PROSITE" id="PS50949">
    <property type="entry name" value="HTH_GNTR"/>
    <property type="match status" value="1"/>
</dbReference>
<dbReference type="PANTHER" id="PTHR43537:SF6">
    <property type="entry name" value="HTH-TYPE TRANSCRIPTIONAL REPRESSOR RSPR"/>
    <property type="match status" value="1"/>
</dbReference>
<dbReference type="GO" id="GO:0003677">
    <property type="term" value="F:DNA binding"/>
    <property type="evidence" value="ECO:0007669"/>
    <property type="project" value="UniProtKB-KW"/>
</dbReference>
<dbReference type="InterPro" id="IPR011711">
    <property type="entry name" value="GntR_C"/>
</dbReference>
<dbReference type="RefSeq" id="WP_107977558.1">
    <property type="nucleotide sequence ID" value="NZ_BMEZ01000020.1"/>
</dbReference>
<keyword evidence="3" id="KW-0804">Transcription</keyword>
<evidence type="ECO:0000256" key="3">
    <source>
        <dbReference type="ARBA" id="ARBA00023163"/>
    </source>
</evidence>
<evidence type="ECO:0000256" key="1">
    <source>
        <dbReference type="ARBA" id="ARBA00023015"/>
    </source>
</evidence>
<feature type="domain" description="HTH gntR-type" evidence="4">
    <location>
        <begin position="14"/>
        <end position="81"/>
    </location>
</feature>
<protein>
    <submittedName>
        <fullName evidence="5">GntR family transcriptional regulator</fullName>
    </submittedName>
</protein>
<keyword evidence="2" id="KW-0238">DNA-binding</keyword>
<organism evidence="5 6">
    <name type="scientific">Allosediminivita pacifica</name>
    <dbReference type="NCBI Taxonomy" id="1267769"/>
    <lineage>
        <taxon>Bacteria</taxon>
        <taxon>Pseudomonadati</taxon>
        <taxon>Pseudomonadota</taxon>
        <taxon>Alphaproteobacteria</taxon>
        <taxon>Rhodobacterales</taxon>
        <taxon>Paracoccaceae</taxon>
        <taxon>Allosediminivita</taxon>
    </lineage>
</organism>
<dbReference type="EMBL" id="QBKN01000019">
    <property type="protein sequence ID" value="PTX45898.1"/>
    <property type="molecule type" value="Genomic_DNA"/>
</dbReference>
<proteinExistence type="predicted"/>
<keyword evidence="1" id="KW-0805">Transcription regulation</keyword>
<gene>
    <name evidence="5" type="ORF">C8N44_11956</name>
</gene>
<dbReference type="InterPro" id="IPR036388">
    <property type="entry name" value="WH-like_DNA-bd_sf"/>
</dbReference>
<evidence type="ECO:0000259" key="4">
    <source>
        <dbReference type="PROSITE" id="PS50949"/>
    </source>
</evidence>
<dbReference type="SMART" id="SM00345">
    <property type="entry name" value="HTH_GNTR"/>
    <property type="match status" value="1"/>
</dbReference>
<accession>A0A2T6APY9</accession>
<dbReference type="Pfam" id="PF07729">
    <property type="entry name" value="FCD"/>
    <property type="match status" value="1"/>
</dbReference>
<dbReference type="Proteomes" id="UP000244069">
    <property type="component" value="Unassembled WGS sequence"/>
</dbReference>
<dbReference type="AlphaFoldDB" id="A0A2T6APY9"/>
<name>A0A2T6APY9_9RHOB</name>
<dbReference type="Gene3D" id="1.10.10.10">
    <property type="entry name" value="Winged helix-like DNA-binding domain superfamily/Winged helix DNA-binding domain"/>
    <property type="match status" value="1"/>
</dbReference>
<dbReference type="SMART" id="SM00895">
    <property type="entry name" value="FCD"/>
    <property type="match status" value="1"/>
</dbReference>
<dbReference type="InterPro" id="IPR000524">
    <property type="entry name" value="Tscrpt_reg_HTH_GntR"/>
</dbReference>
<dbReference type="PANTHER" id="PTHR43537">
    <property type="entry name" value="TRANSCRIPTIONAL REGULATOR, GNTR FAMILY"/>
    <property type="match status" value="1"/>
</dbReference>
<dbReference type="SUPFAM" id="SSF46785">
    <property type="entry name" value="Winged helix' DNA-binding domain"/>
    <property type="match status" value="1"/>
</dbReference>
<keyword evidence="6" id="KW-1185">Reference proteome</keyword>
<dbReference type="GO" id="GO:0003700">
    <property type="term" value="F:DNA-binding transcription factor activity"/>
    <property type="evidence" value="ECO:0007669"/>
    <property type="project" value="InterPro"/>
</dbReference>
<dbReference type="SUPFAM" id="SSF48008">
    <property type="entry name" value="GntR ligand-binding domain-like"/>
    <property type="match status" value="1"/>
</dbReference>
<reference evidence="5 6" key="1">
    <citation type="submission" date="2018-04" db="EMBL/GenBank/DDBJ databases">
        <title>Genomic Encyclopedia of Archaeal and Bacterial Type Strains, Phase II (KMG-II): from individual species to whole genera.</title>
        <authorList>
            <person name="Goeker M."/>
        </authorList>
    </citation>
    <scope>NUCLEOTIDE SEQUENCE [LARGE SCALE GENOMIC DNA]</scope>
    <source>
        <strain evidence="5 6">DSM 29329</strain>
    </source>
</reference>
<dbReference type="InterPro" id="IPR008920">
    <property type="entry name" value="TF_FadR/GntR_C"/>
</dbReference>
<comment type="caution">
    <text evidence="5">The sequence shown here is derived from an EMBL/GenBank/DDBJ whole genome shotgun (WGS) entry which is preliminary data.</text>
</comment>
<dbReference type="InterPro" id="IPR036390">
    <property type="entry name" value="WH_DNA-bd_sf"/>
</dbReference>
<dbReference type="OrthoDB" id="9788098at2"/>
<dbReference type="Pfam" id="PF00392">
    <property type="entry name" value="GntR"/>
    <property type="match status" value="1"/>
</dbReference>
<sequence length="230" mass="26002">MPSSALAKLDTPGVSTTDQVFDALYRAVLTFELPPGARVSEAEIAGRLDVSRQPVRDAFFRLSKLGFLLIRPQRPTLITKISESAVRQSAFIRTAIEIACIRAATEHATDADFAAMEAMIERQGEAIRDRDSERFHAEDDAFHRRICAAAQEEHAWRLIQEQKAHMDRVRFLSLTFNRDEAWREHAAILQALRDRDPDAAEAGLRGHLGRIHVMLPQIRAAHSQHFEDET</sequence>
<dbReference type="Gene3D" id="1.20.120.530">
    <property type="entry name" value="GntR ligand-binding domain-like"/>
    <property type="match status" value="1"/>
</dbReference>
<evidence type="ECO:0000313" key="5">
    <source>
        <dbReference type="EMBL" id="PTX45898.1"/>
    </source>
</evidence>